<protein>
    <submittedName>
        <fullName evidence="2">TM154 protein</fullName>
    </submittedName>
</protein>
<dbReference type="AlphaFoldDB" id="A0A7K6X1H2"/>
<organism evidence="2 3">
    <name type="scientific">Steatornis caripensis</name>
    <name type="common">Oilbird</name>
    <dbReference type="NCBI Taxonomy" id="48435"/>
    <lineage>
        <taxon>Eukaryota</taxon>
        <taxon>Metazoa</taxon>
        <taxon>Chordata</taxon>
        <taxon>Craniata</taxon>
        <taxon>Vertebrata</taxon>
        <taxon>Euteleostomi</taxon>
        <taxon>Archelosauria</taxon>
        <taxon>Archosauria</taxon>
        <taxon>Dinosauria</taxon>
        <taxon>Saurischia</taxon>
        <taxon>Theropoda</taxon>
        <taxon>Coelurosauria</taxon>
        <taxon>Aves</taxon>
        <taxon>Neognathae</taxon>
        <taxon>Neoaves</taxon>
        <taxon>Strisores</taxon>
        <taxon>Caprimulgiformes</taxon>
        <taxon>Steatornithidae</taxon>
        <taxon>Steatornis</taxon>
    </lineage>
</organism>
<dbReference type="PANTHER" id="PTHR36526:SF1">
    <property type="entry name" value="TRANSMEMBRANE PROTEIN 154"/>
    <property type="match status" value="1"/>
</dbReference>
<comment type="caution">
    <text evidence="2">The sequence shown here is derived from an EMBL/GenBank/DDBJ whole genome shotgun (WGS) entry which is preliminary data.</text>
</comment>
<feature type="non-terminal residue" evidence="2">
    <location>
        <position position="133"/>
    </location>
</feature>
<dbReference type="OrthoDB" id="9451445at2759"/>
<evidence type="ECO:0000256" key="1">
    <source>
        <dbReference type="SAM" id="Phobius"/>
    </source>
</evidence>
<reference evidence="2 3" key="1">
    <citation type="submission" date="2019-09" db="EMBL/GenBank/DDBJ databases">
        <title>Bird 10,000 Genomes (B10K) Project - Family phase.</title>
        <authorList>
            <person name="Zhang G."/>
        </authorList>
    </citation>
    <scope>NUCLEOTIDE SEQUENCE [LARGE SCALE GENOMIC DNA]</scope>
    <source>
        <strain evidence="2">OUT-0004</strain>
    </source>
</reference>
<dbReference type="InterPro" id="IPR028064">
    <property type="entry name" value="TMEM154"/>
</dbReference>
<dbReference type="InterPro" id="IPR053087">
    <property type="entry name" value="TMEM154-like"/>
</dbReference>
<gene>
    <name evidence="2" type="primary">Tmem154</name>
    <name evidence="2" type="ORF">STECAR_R11789</name>
</gene>
<name>A0A7K6X1H2_STECA</name>
<keyword evidence="1" id="KW-0812">Transmembrane</keyword>
<dbReference type="PANTHER" id="PTHR36526">
    <property type="entry name" value="TRANSMEMBRANE PROTEIN 154"/>
    <property type="match status" value="1"/>
</dbReference>
<sequence>RSLTADDHEPVLVTASATESSFETKSTPSTELNAENNHDSLEVAEQSILIYVVPVVLLVLLILLIIFFVRHHKRKKSKQGKFVFTPIFEEDTPSVMEIEMEELDKWMNSMNKNADCECLPTVREEEKESMANP</sequence>
<evidence type="ECO:0000313" key="2">
    <source>
        <dbReference type="EMBL" id="NWX53137.1"/>
    </source>
</evidence>
<proteinExistence type="predicted"/>
<feature type="non-terminal residue" evidence="2">
    <location>
        <position position="1"/>
    </location>
</feature>
<evidence type="ECO:0000313" key="3">
    <source>
        <dbReference type="Proteomes" id="UP000516988"/>
    </source>
</evidence>
<keyword evidence="1" id="KW-0472">Membrane</keyword>
<dbReference type="Pfam" id="PF15102">
    <property type="entry name" value="TMEM154"/>
    <property type="match status" value="1"/>
</dbReference>
<keyword evidence="3" id="KW-1185">Reference proteome</keyword>
<dbReference type="EMBL" id="VZSC01020020">
    <property type="protein sequence ID" value="NWX53137.1"/>
    <property type="molecule type" value="Genomic_DNA"/>
</dbReference>
<dbReference type="Proteomes" id="UP000516988">
    <property type="component" value="Unassembled WGS sequence"/>
</dbReference>
<keyword evidence="1" id="KW-1133">Transmembrane helix</keyword>
<accession>A0A7K6X1H2</accession>
<feature type="transmembrane region" description="Helical" evidence="1">
    <location>
        <begin position="48"/>
        <end position="69"/>
    </location>
</feature>